<name>A0A2M8KWE8_9BACT</name>
<organism evidence="1 2">
    <name type="scientific">Candidatus Ryanbacteria bacterium CG10_big_fil_rev_8_21_14_0_10_43_42</name>
    <dbReference type="NCBI Taxonomy" id="1974864"/>
    <lineage>
        <taxon>Bacteria</taxon>
        <taxon>Candidatus Ryaniibacteriota</taxon>
    </lineage>
</organism>
<dbReference type="AlphaFoldDB" id="A0A2M8KWE8"/>
<evidence type="ECO:0008006" key="3">
    <source>
        <dbReference type="Google" id="ProtNLM"/>
    </source>
</evidence>
<proteinExistence type="predicted"/>
<gene>
    <name evidence="1" type="ORF">COU90_03550</name>
</gene>
<dbReference type="Proteomes" id="UP000229098">
    <property type="component" value="Unassembled WGS sequence"/>
</dbReference>
<dbReference type="EMBL" id="PFEF01000007">
    <property type="protein sequence ID" value="PJE64265.1"/>
    <property type="molecule type" value="Genomic_DNA"/>
</dbReference>
<protein>
    <recommendedName>
        <fullName evidence="3">DUF2268 domain-containing protein</fullName>
    </recommendedName>
</protein>
<sequence length="200" mass="23468">MKKVPTIHITHSRLLQPIFTEYWRVRKSDAAWQPLSDEEITNRVAFFKERWQSVERHVLEELCNILSLHFSENTISAYVVSGYKGGFSDPLVISAHVPDEMILNLLIHELIHRLLAYNTKDIPINTILEKMFSHVENKKVRLHVIIHAALQYIFLDTLKNETLLQTDLGACKDRIVYKEAWDIVLEKGYLNLLEEFKTHY</sequence>
<comment type="caution">
    <text evidence="1">The sequence shown here is derived from an EMBL/GenBank/DDBJ whole genome shotgun (WGS) entry which is preliminary data.</text>
</comment>
<accession>A0A2M8KWE8</accession>
<evidence type="ECO:0000313" key="2">
    <source>
        <dbReference type="Proteomes" id="UP000229098"/>
    </source>
</evidence>
<reference evidence="2" key="1">
    <citation type="submission" date="2017-09" db="EMBL/GenBank/DDBJ databases">
        <title>Depth-based differentiation of microbial function through sediment-hosted aquifers and enrichment of novel symbionts in the deep terrestrial subsurface.</title>
        <authorList>
            <person name="Probst A.J."/>
            <person name="Ladd B."/>
            <person name="Jarett J.K."/>
            <person name="Geller-Mcgrath D.E."/>
            <person name="Sieber C.M.K."/>
            <person name="Emerson J.B."/>
            <person name="Anantharaman K."/>
            <person name="Thomas B.C."/>
            <person name="Malmstrom R."/>
            <person name="Stieglmeier M."/>
            <person name="Klingl A."/>
            <person name="Woyke T."/>
            <person name="Ryan C.M."/>
            <person name="Banfield J.F."/>
        </authorList>
    </citation>
    <scope>NUCLEOTIDE SEQUENCE [LARGE SCALE GENOMIC DNA]</scope>
</reference>
<evidence type="ECO:0000313" key="1">
    <source>
        <dbReference type="EMBL" id="PJE64265.1"/>
    </source>
</evidence>